<proteinExistence type="predicted"/>
<dbReference type="EMBL" id="JAMKFB020000020">
    <property type="protein sequence ID" value="KAL0163733.1"/>
    <property type="molecule type" value="Genomic_DNA"/>
</dbReference>
<dbReference type="AlphaFoldDB" id="A0ABD0NP48"/>
<dbReference type="Proteomes" id="UP001529510">
    <property type="component" value="Unassembled WGS sequence"/>
</dbReference>
<organism evidence="2 3">
    <name type="scientific">Cirrhinus mrigala</name>
    <name type="common">Mrigala</name>
    <dbReference type="NCBI Taxonomy" id="683832"/>
    <lineage>
        <taxon>Eukaryota</taxon>
        <taxon>Metazoa</taxon>
        <taxon>Chordata</taxon>
        <taxon>Craniata</taxon>
        <taxon>Vertebrata</taxon>
        <taxon>Euteleostomi</taxon>
        <taxon>Actinopterygii</taxon>
        <taxon>Neopterygii</taxon>
        <taxon>Teleostei</taxon>
        <taxon>Ostariophysi</taxon>
        <taxon>Cypriniformes</taxon>
        <taxon>Cyprinidae</taxon>
        <taxon>Labeoninae</taxon>
        <taxon>Labeonini</taxon>
        <taxon>Cirrhinus</taxon>
    </lineage>
</organism>
<evidence type="ECO:0000313" key="2">
    <source>
        <dbReference type="EMBL" id="KAL0163733.1"/>
    </source>
</evidence>
<protein>
    <submittedName>
        <fullName evidence="2">Uncharacterized protein</fullName>
    </submittedName>
</protein>
<feature type="non-terminal residue" evidence="2">
    <location>
        <position position="1"/>
    </location>
</feature>
<comment type="caution">
    <text evidence="2">The sequence shown here is derived from an EMBL/GenBank/DDBJ whole genome shotgun (WGS) entry which is preliminary data.</text>
</comment>
<feature type="compositionally biased region" description="Polar residues" evidence="1">
    <location>
        <begin position="26"/>
        <end position="43"/>
    </location>
</feature>
<name>A0ABD0NP48_CIRMR</name>
<sequence>LFIALALNICFYMKRGEKPEGYRQMRPQTFPASNYGGNSQQMLQEIRESLRNLSRPPDAPKTDMTVGKGPPDDARQQGRSNNPRNPHHHRALQEIRRSLMPFANETTSSGHTADINRHMLQELQDAGFDEVMDLPEFGRR</sequence>
<feature type="region of interest" description="Disordered" evidence="1">
    <location>
        <begin position="22"/>
        <end position="98"/>
    </location>
</feature>
<evidence type="ECO:0000256" key="1">
    <source>
        <dbReference type="SAM" id="MobiDB-lite"/>
    </source>
</evidence>
<accession>A0ABD0NP48</accession>
<evidence type="ECO:0000313" key="3">
    <source>
        <dbReference type="Proteomes" id="UP001529510"/>
    </source>
</evidence>
<gene>
    <name evidence="2" type="ORF">M9458_039486</name>
</gene>
<keyword evidence="3" id="KW-1185">Reference proteome</keyword>
<reference evidence="2 3" key="1">
    <citation type="submission" date="2024-05" db="EMBL/GenBank/DDBJ databases">
        <title>Genome sequencing and assembly of Indian major carp, Cirrhinus mrigala (Hamilton, 1822).</title>
        <authorList>
            <person name="Mohindra V."/>
            <person name="Chowdhury L.M."/>
            <person name="Lal K."/>
            <person name="Jena J.K."/>
        </authorList>
    </citation>
    <scope>NUCLEOTIDE SEQUENCE [LARGE SCALE GENOMIC DNA]</scope>
    <source>
        <strain evidence="2">CM1030</strain>
        <tissue evidence="2">Blood</tissue>
    </source>
</reference>